<reference evidence="1" key="1">
    <citation type="submission" date="2022-07" db="EMBL/GenBank/DDBJ databases">
        <title>Phylogenomic reconstructions and comparative analyses of Kickxellomycotina fungi.</title>
        <authorList>
            <person name="Reynolds N.K."/>
            <person name="Stajich J.E."/>
            <person name="Barry K."/>
            <person name="Grigoriev I.V."/>
            <person name="Crous P."/>
            <person name="Smith M.E."/>
        </authorList>
    </citation>
    <scope>NUCLEOTIDE SEQUENCE</scope>
    <source>
        <strain evidence="1">NRRL 5244</strain>
    </source>
</reference>
<organism evidence="1 2">
    <name type="scientific">Linderina macrospora</name>
    <dbReference type="NCBI Taxonomy" id="4868"/>
    <lineage>
        <taxon>Eukaryota</taxon>
        <taxon>Fungi</taxon>
        <taxon>Fungi incertae sedis</taxon>
        <taxon>Zoopagomycota</taxon>
        <taxon>Kickxellomycotina</taxon>
        <taxon>Kickxellomycetes</taxon>
        <taxon>Kickxellales</taxon>
        <taxon>Kickxellaceae</taxon>
        <taxon>Linderina</taxon>
    </lineage>
</organism>
<keyword evidence="2" id="KW-1185">Reference proteome</keyword>
<gene>
    <name evidence="1" type="ORF">FBU59_001046</name>
</gene>
<evidence type="ECO:0000313" key="2">
    <source>
        <dbReference type="Proteomes" id="UP001150603"/>
    </source>
</evidence>
<accession>A0ACC1JFF1</accession>
<dbReference type="Proteomes" id="UP001150603">
    <property type="component" value="Unassembled WGS sequence"/>
</dbReference>
<comment type="caution">
    <text evidence="1">The sequence shown here is derived from an EMBL/GenBank/DDBJ whole genome shotgun (WGS) entry which is preliminary data.</text>
</comment>
<sequence>MRVPVPGDDGSFNPQSPTFTWLSNIKDIIKARQEDKVRRLQVIMRHGYQCPLGLLEELERLGFANRVWTSVRELEVHGLGFLACDTNLPDEEQATVVTRGRQFFRQHLPSIQSLKYRRMPDEWATLNERGNPAFLPFLLFSALQFEYIGQATAIELVQPFPDQDYPPVNESVEHLRIHFDVLDPVIPVHVPQLPTRNLKTLIIDEISRSIPF</sequence>
<evidence type="ECO:0000313" key="1">
    <source>
        <dbReference type="EMBL" id="KAJ1949658.1"/>
    </source>
</evidence>
<proteinExistence type="predicted"/>
<name>A0ACC1JFF1_9FUNG</name>
<protein>
    <submittedName>
        <fullName evidence="1">Uncharacterized protein</fullName>
    </submittedName>
</protein>
<dbReference type="EMBL" id="JANBPW010000396">
    <property type="protein sequence ID" value="KAJ1949658.1"/>
    <property type="molecule type" value="Genomic_DNA"/>
</dbReference>